<dbReference type="PANTHER" id="PTHR43214:SF43">
    <property type="entry name" value="TWO-COMPONENT RESPONSE REGULATOR"/>
    <property type="match status" value="1"/>
</dbReference>
<dbReference type="CDD" id="cd17535">
    <property type="entry name" value="REC_NarL-like"/>
    <property type="match status" value="1"/>
</dbReference>
<proteinExistence type="predicted"/>
<reference evidence="4 5" key="1">
    <citation type="submission" date="2019-11" db="EMBL/GenBank/DDBJ databases">
        <title>Acidiferrimicrobium australis gen. nov., sp. nov., an acidophilic and obligately heterotrophic, member of the Actinobacteria that catalyses dissimilatory oxido- reduction of iron isolated from metal-rich acidic water in Chile.</title>
        <authorList>
            <person name="Gonzalez D."/>
            <person name="Huber K."/>
            <person name="Hedrich S."/>
            <person name="Rojas-Villalobos C."/>
            <person name="Quatrini R."/>
            <person name="Dinamarca M.A."/>
            <person name="Schwarz A."/>
            <person name="Canales C."/>
            <person name="Nancucheo I."/>
        </authorList>
    </citation>
    <scope>NUCLEOTIDE SEQUENCE [LARGE SCALE GENOMIC DNA]</scope>
    <source>
        <strain evidence="4 5">USS-CCA1</strain>
    </source>
</reference>
<dbReference type="InterPro" id="IPR011006">
    <property type="entry name" value="CheY-like_superfamily"/>
</dbReference>
<dbReference type="InterPro" id="IPR039420">
    <property type="entry name" value="WalR-like"/>
</dbReference>
<dbReference type="Proteomes" id="UP000437736">
    <property type="component" value="Unassembled WGS sequence"/>
</dbReference>
<organism evidence="4 5">
    <name type="scientific">Acidiferrimicrobium australe</name>
    <dbReference type="NCBI Taxonomy" id="2664430"/>
    <lineage>
        <taxon>Bacteria</taxon>
        <taxon>Bacillati</taxon>
        <taxon>Actinomycetota</taxon>
        <taxon>Acidimicrobiia</taxon>
        <taxon>Acidimicrobiales</taxon>
        <taxon>Acidimicrobiaceae</taxon>
        <taxon>Acidiferrimicrobium</taxon>
    </lineage>
</organism>
<protein>
    <submittedName>
        <fullName evidence="4">Response regulator</fullName>
    </submittedName>
</protein>
<dbReference type="EMBL" id="WJHE01001629">
    <property type="protein sequence ID" value="MST35325.1"/>
    <property type="molecule type" value="Genomic_DNA"/>
</dbReference>
<name>A0ABW9QZS5_9ACTN</name>
<accession>A0ABW9QZS5</accession>
<dbReference type="PROSITE" id="PS50110">
    <property type="entry name" value="RESPONSE_REGULATORY"/>
    <property type="match status" value="1"/>
</dbReference>
<feature type="domain" description="Response regulatory" evidence="3">
    <location>
        <begin position="13"/>
        <end position="129"/>
    </location>
</feature>
<evidence type="ECO:0000313" key="4">
    <source>
        <dbReference type="EMBL" id="MST35325.1"/>
    </source>
</evidence>
<dbReference type="SUPFAM" id="SSF52172">
    <property type="entry name" value="CheY-like"/>
    <property type="match status" value="1"/>
</dbReference>
<keyword evidence="5" id="KW-1185">Reference proteome</keyword>
<gene>
    <name evidence="4" type="ORF">GHK86_21665</name>
</gene>
<feature type="non-terminal residue" evidence="4">
    <location>
        <position position="144"/>
    </location>
</feature>
<sequence length="144" mass="14895">MSAAPDVVSRPITVVLVDDHAVTREGTRRILEEHGHFAVVAEVDRGDTAVAAIAAEQPDVVLLDLFLPGASGVEVARELRRRCPSTSVLVLSAFADPEYVDAMLDAGVAGYLPKTARPEQLADAVRAVASGSTVLGAGVAPSAP</sequence>
<dbReference type="InterPro" id="IPR001789">
    <property type="entry name" value="Sig_transdc_resp-reg_receiver"/>
</dbReference>
<keyword evidence="2" id="KW-0597">Phosphoprotein</keyword>
<evidence type="ECO:0000313" key="5">
    <source>
        <dbReference type="Proteomes" id="UP000437736"/>
    </source>
</evidence>
<evidence type="ECO:0000256" key="2">
    <source>
        <dbReference type="PROSITE-ProRule" id="PRU00169"/>
    </source>
</evidence>
<dbReference type="SMART" id="SM00448">
    <property type="entry name" value="REC"/>
    <property type="match status" value="1"/>
</dbReference>
<comment type="caution">
    <text evidence="4">The sequence shown here is derived from an EMBL/GenBank/DDBJ whole genome shotgun (WGS) entry which is preliminary data.</text>
</comment>
<feature type="modified residue" description="4-aspartylphosphate" evidence="2">
    <location>
        <position position="64"/>
    </location>
</feature>
<dbReference type="Gene3D" id="3.40.50.2300">
    <property type="match status" value="1"/>
</dbReference>
<dbReference type="Pfam" id="PF00072">
    <property type="entry name" value="Response_reg"/>
    <property type="match status" value="1"/>
</dbReference>
<evidence type="ECO:0000259" key="3">
    <source>
        <dbReference type="PROSITE" id="PS50110"/>
    </source>
</evidence>
<evidence type="ECO:0000256" key="1">
    <source>
        <dbReference type="ARBA" id="ARBA00023125"/>
    </source>
</evidence>
<dbReference type="InterPro" id="IPR058245">
    <property type="entry name" value="NreC/VraR/RcsB-like_REC"/>
</dbReference>
<keyword evidence="1" id="KW-0238">DNA-binding</keyword>
<dbReference type="PANTHER" id="PTHR43214">
    <property type="entry name" value="TWO-COMPONENT RESPONSE REGULATOR"/>
    <property type="match status" value="1"/>
</dbReference>